<evidence type="ECO:0000259" key="1">
    <source>
        <dbReference type="PROSITE" id="PS51832"/>
    </source>
</evidence>
<protein>
    <submittedName>
        <fullName evidence="2">HD-GYP domain-containing protein</fullName>
    </submittedName>
</protein>
<accession>A0A7C3CSA6</accession>
<dbReference type="InterPro" id="IPR006674">
    <property type="entry name" value="HD_domain"/>
</dbReference>
<name>A0A7C3CSA6_9BACT</name>
<dbReference type="InterPro" id="IPR037522">
    <property type="entry name" value="HD_GYP_dom"/>
</dbReference>
<dbReference type="Pfam" id="PF13487">
    <property type="entry name" value="HD_5"/>
    <property type="match status" value="1"/>
</dbReference>
<proteinExistence type="predicted"/>
<dbReference type="PANTHER" id="PTHR43155">
    <property type="entry name" value="CYCLIC DI-GMP PHOSPHODIESTERASE PA4108-RELATED"/>
    <property type="match status" value="1"/>
</dbReference>
<evidence type="ECO:0000313" key="2">
    <source>
        <dbReference type="EMBL" id="HFC97874.1"/>
    </source>
</evidence>
<dbReference type="PANTHER" id="PTHR43155:SF1">
    <property type="entry name" value="3'3'-CGAMP-SPECIFIC PHOSPHODIESTERASE 1"/>
    <property type="match status" value="1"/>
</dbReference>
<dbReference type="Proteomes" id="UP000886043">
    <property type="component" value="Unassembled WGS sequence"/>
</dbReference>
<dbReference type="InterPro" id="IPR003607">
    <property type="entry name" value="HD/PDEase_dom"/>
</dbReference>
<reference evidence="2" key="1">
    <citation type="journal article" date="2020" name="mSystems">
        <title>Genome- and Community-Level Interaction Insights into Carbon Utilization and Element Cycling Functions of Hydrothermarchaeota in Hydrothermal Sediment.</title>
        <authorList>
            <person name="Zhou Z."/>
            <person name="Liu Y."/>
            <person name="Xu W."/>
            <person name="Pan J."/>
            <person name="Luo Z.H."/>
            <person name="Li M."/>
        </authorList>
    </citation>
    <scope>NUCLEOTIDE SEQUENCE [LARGE SCALE GENOMIC DNA]</scope>
    <source>
        <strain evidence="2">HyVt-483</strain>
    </source>
</reference>
<dbReference type="EMBL" id="DRMH01000071">
    <property type="protein sequence ID" value="HFC97874.1"/>
    <property type="molecule type" value="Genomic_DNA"/>
</dbReference>
<dbReference type="Gene3D" id="1.10.3210.10">
    <property type="entry name" value="Hypothetical protein af1432"/>
    <property type="match status" value="2"/>
</dbReference>
<gene>
    <name evidence="2" type="ORF">ENJ40_05390</name>
</gene>
<dbReference type="Pfam" id="PF01966">
    <property type="entry name" value="HD"/>
    <property type="match status" value="1"/>
</dbReference>
<dbReference type="AlphaFoldDB" id="A0A7C3CSA6"/>
<comment type="caution">
    <text evidence="2">The sequence shown here is derived from an EMBL/GenBank/DDBJ whole genome shotgun (WGS) entry which is preliminary data.</text>
</comment>
<dbReference type="SUPFAM" id="SSF109604">
    <property type="entry name" value="HD-domain/PDEase-like"/>
    <property type="match status" value="2"/>
</dbReference>
<dbReference type="CDD" id="cd00077">
    <property type="entry name" value="HDc"/>
    <property type="match status" value="2"/>
</dbReference>
<organism evidence="2">
    <name type="scientific">Thermosulfurimonas dismutans</name>
    <dbReference type="NCBI Taxonomy" id="999894"/>
    <lineage>
        <taxon>Bacteria</taxon>
        <taxon>Pseudomonadati</taxon>
        <taxon>Thermodesulfobacteriota</taxon>
        <taxon>Thermodesulfobacteria</taxon>
        <taxon>Thermodesulfobacteriales</taxon>
        <taxon>Thermodesulfobacteriaceae</taxon>
        <taxon>Thermosulfurimonas</taxon>
    </lineage>
</organism>
<feature type="domain" description="HD-GYP" evidence="1">
    <location>
        <begin position="208"/>
        <end position="403"/>
    </location>
</feature>
<dbReference type="PROSITE" id="PS51832">
    <property type="entry name" value="HD_GYP"/>
    <property type="match status" value="1"/>
</dbReference>
<dbReference type="SMART" id="SM00471">
    <property type="entry name" value="HDc"/>
    <property type="match status" value="2"/>
</dbReference>
<sequence length="415" mass="47170">MPLDQALIPLESIIFALSEALDSVDPRVAKHQIRVSYLARLLGRQLGFKGPELEALVIAAALHDLGLFTFKEKQLAFDEIPGVLKKHAQLGYHMLRRFPFLRRSAEFILHHHTPWKELCRNTDHFTALGGNIIHLADRIEVRARVLRPLLLYAPSLLEDLGALKEEFAPELLQALRELGEKDIFWLRLERLRSETEVTFQVEYSTYLTCRDLVSLAALFALVVDLKSPFTRIHSAAVARLAVWLGEEMGFRDYLRDQLLVAGYLHDLGKLSVPESILDKAGPLTPQEWAVMKAHPFVTYRILERIPHFEVINFWASSHHERLDGKGYPARLTARELSLGARILAVADITTALIEDRPYRRGMPPEKVSRILNDLSGSALDPRLVALVIRHLDHVGSLIREVQEERLGHMEALGYL</sequence>